<feature type="transmembrane region" description="Helical" evidence="1">
    <location>
        <begin position="71"/>
        <end position="91"/>
    </location>
</feature>
<keyword evidence="4" id="KW-1185">Reference proteome</keyword>
<dbReference type="PANTHER" id="PTHR40448">
    <property type="entry name" value="TWO-COMPONENT SENSOR HISTIDINE KINASE"/>
    <property type="match status" value="1"/>
</dbReference>
<evidence type="ECO:0000313" key="3">
    <source>
        <dbReference type="EMBL" id="MBM6774746.1"/>
    </source>
</evidence>
<feature type="transmembrane region" description="Helical" evidence="1">
    <location>
        <begin position="160"/>
        <end position="183"/>
    </location>
</feature>
<dbReference type="PANTHER" id="PTHR40448:SF1">
    <property type="entry name" value="TWO-COMPONENT SENSOR HISTIDINE KINASE"/>
    <property type="match status" value="1"/>
</dbReference>
<evidence type="ECO:0000256" key="1">
    <source>
        <dbReference type="SAM" id="Phobius"/>
    </source>
</evidence>
<dbReference type="Proteomes" id="UP000712527">
    <property type="component" value="Unassembled WGS sequence"/>
</dbReference>
<dbReference type="CDD" id="cd16935">
    <property type="entry name" value="HATPase_AgrC-ComD-like"/>
    <property type="match status" value="1"/>
</dbReference>
<dbReference type="Gene3D" id="3.30.565.10">
    <property type="entry name" value="Histidine kinase-like ATPase, C-terminal domain"/>
    <property type="match status" value="1"/>
</dbReference>
<evidence type="ECO:0000259" key="2">
    <source>
        <dbReference type="Pfam" id="PF14501"/>
    </source>
</evidence>
<name>A0ABS2F193_9ACTN</name>
<feature type="domain" description="Sensor histidine kinase NatK-like C-terminal" evidence="2">
    <location>
        <begin position="337"/>
        <end position="437"/>
    </location>
</feature>
<protein>
    <submittedName>
        <fullName evidence="3">GHKL domain-containing protein</fullName>
    </submittedName>
</protein>
<feature type="transmembrane region" description="Helical" evidence="1">
    <location>
        <begin position="20"/>
        <end position="39"/>
    </location>
</feature>
<evidence type="ECO:0000313" key="4">
    <source>
        <dbReference type="Proteomes" id="UP000712527"/>
    </source>
</evidence>
<sequence length="444" mass="48836">MVELLQGFAAHFAATFVRSVGSPYNIAWALSLVLLLTRFHGAGRRLLWLLPLRFALALPIVWMLGTLSDVIFPNSITWTILPALACGALFCDRRLPAQLVRMGLVMCAWLYSLSVADIVNASLNGGIWLASVTSLAYMLLLRGTLVLLERSTTLDEEGVSLAFVVPVLIVCVSGLAERAILYLRSDFGLVPYSSSALESLLSCLNGQIAQLVVYWAELHLASLVHEKERLQAERHLMEGRHEALMAYRESGESLRQLRHEVKNQYAYIRMLLEQKEYDRAEKFFGEMSMRANPTFSWVSSGNELVDDIVNLEVSKARAAGVEISSRIAVPGELPYEEIDLCSLLMNLLDNAIEACSATDEKCVRLGIVADQGALVVTVSNPSAQAPTFDGRGGLVTTKSSRERHGFGTSIIRTVAEKYDGAADFSYADGEFVARVMLALPNDAR</sequence>
<dbReference type="EMBL" id="JACSNQ010000005">
    <property type="protein sequence ID" value="MBM6774746.1"/>
    <property type="molecule type" value="Genomic_DNA"/>
</dbReference>
<reference evidence="3 4" key="1">
    <citation type="journal article" date="2021" name="Sci. Rep.">
        <title>The distribution of antibiotic resistance genes in chicken gut microbiota commensals.</title>
        <authorList>
            <person name="Juricova H."/>
            <person name="Matiasovicova J."/>
            <person name="Kubasova T."/>
            <person name="Cejkova D."/>
            <person name="Rychlik I."/>
        </authorList>
    </citation>
    <scope>NUCLEOTIDE SEQUENCE [LARGE SCALE GENOMIC DNA]</scope>
    <source>
        <strain evidence="3 4">An794</strain>
    </source>
</reference>
<dbReference type="InterPro" id="IPR032834">
    <property type="entry name" value="NatK-like_C"/>
</dbReference>
<proteinExistence type="predicted"/>
<feature type="transmembrane region" description="Helical" evidence="1">
    <location>
        <begin position="127"/>
        <end position="148"/>
    </location>
</feature>
<keyword evidence="1" id="KW-1133">Transmembrane helix</keyword>
<feature type="transmembrane region" description="Helical" evidence="1">
    <location>
        <begin position="46"/>
        <end position="65"/>
    </location>
</feature>
<dbReference type="InterPro" id="IPR036890">
    <property type="entry name" value="HATPase_C_sf"/>
</dbReference>
<dbReference type="SUPFAM" id="SSF55874">
    <property type="entry name" value="ATPase domain of HSP90 chaperone/DNA topoisomerase II/histidine kinase"/>
    <property type="match status" value="1"/>
</dbReference>
<accession>A0ABS2F193</accession>
<comment type="caution">
    <text evidence="3">The sequence shown here is derived from an EMBL/GenBank/DDBJ whole genome shotgun (WGS) entry which is preliminary data.</text>
</comment>
<dbReference type="RefSeq" id="WP_204793092.1">
    <property type="nucleotide sequence ID" value="NZ_JACSNQ010000005.1"/>
</dbReference>
<feature type="transmembrane region" description="Helical" evidence="1">
    <location>
        <begin position="103"/>
        <end position="121"/>
    </location>
</feature>
<gene>
    <name evidence="3" type="ORF">H9X80_04215</name>
</gene>
<dbReference type="Pfam" id="PF14501">
    <property type="entry name" value="HATPase_c_5"/>
    <property type="match status" value="1"/>
</dbReference>
<keyword evidence="1" id="KW-0812">Transmembrane</keyword>
<organism evidence="3 4">
    <name type="scientific">Olsenella profusa</name>
    <dbReference type="NCBI Taxonomy" id="138595"/>
    <lineage>
        <taxon>Bacteria</taxon>
        <taxon>Bacillati</taxon>
        <taxon>Actinomycetota</taxon>
        <taxon>Coriobacteriia</taxon>
        <taxon>Coriobacteriales</taxon>
        <taxon>Atopobiaceae</taxon>
        <taxon>Olsenella</taxon>
    </lineage>
</organism>
<keyword evidence="1" id="KW-0472">Membrane</keyword>